<reference evidence="1 2" key="1">
    <citation type="journal article" date="2019" name="Int. J. Syst. Evol. Microbiol.">
        <title>The Global Catalogue of Microorganisms (GCM) 10K type strain sequencing project: providing services to taxonomists for standard genome sequencing and annotation.</title>
        <authorList>
            <consortium name="The Broad Institute Genomics Platform"/>
            <consortium name="The Broad Institute Genome Sequencing Center for Infectious Disease"/>
            <person name="Wu L."/>
            <person name="Ma J."/>
        </authorList>
    </citation>
    <scope>NUCLEOTIDE SEQUENCE [LARGE SCALE GENOMIC DNA]</scope>
    <source>
        <strain evidence="1 2">JCM 15591</strain>
    </source>
</reference>
<sequence>MTESAATEAGSVVNLKAGEIQAMHLSRYDGSALDFTHLTPEAFDPALTVAADRLPLGGVGPLVKATLDRYCVQCVVEAPGYRAMSWRLQVHLACTRHHLRLASDASNAGDAVSRDVVETQAAVLSRLAPSAENQGFFQHLHAQLVSEIGPWRSSLDRRVQETPEAVLEAFGLAVARVMSPGYPDYQGFAHWPSLSAARHLRPPDSLAYDRSLHVFPHLLPMHHFTHGLADLLHRPQIRQARAMAAVGAAMCATGHPLGVAVRLLPERRRGTTSAMLLNHLVQLEREGRAEQFWRSCAEAATQLIRESVDYRHREKVCGDENAYVIARSAEPSAYPRTIRTWLVDQWACTYTSSNVRPSVRDGSIEYFDRNFGPGMRAALERLLAERAA</sequence>
<protein>
    <submittedName>
        <fullName evidence="1">Uncharacterized protein</fullName>
    </submittedName>
</protein>
<evidence type="ECO:0000313" key="2">
    <source>
        <dbReference type="Proteomes" id="UP001501475"/>
    </source>
</evidence>
<accession>A0ABN2K319</accession>
<name>A0ABN2K319_9MICO</name>
<dbReference type="EMBL" id="BAAAPN010000014">
    <property type="protein sequence ID" value="GAA1747330.1"/>
    <property type="molecule type" value="Genomic_DNA"/>
</dbReference>
<dbReference type="Proteomes" id="UP001501475">
    <property type="component" value="Unassembled WGS sequence"/>
</dbReference>
<proteinExistence type="predicted"/>
<gene>
    <name evidence="1" type="ORF">GCM10009810_04940</name>
</gene>
<evidence type="ECO:0000313" key="1">
    <source>
        <dbReference type="EMBL" id="GAA1747330.1"/>
    </source>
</evidence>
<keyword evidence="2" id="KW-1185">Reference proteome</keyword>
<comment type="caution">
    <text evidence="1">The sequence shown here is derived from an EMBL/GenBank/DDBJ whole genome shotgun (WGS) entry which is preliminary data.</text>
</comment>
<organism evidence="1 2">
    <name type="scientific">Nostocoides vanveenii</name>
    <dbReference type="NCBI Taxonomy" id="330835"/>
    <lineage>
        <taxon>Bacteria</taxon>
        <taxon>Bacillati</taxon>
        <taxon>Actinomycetota</taxon>
        <taxon>Actinomycetes</taxon>
        <taxon>Micrococcales</taxon>
        <taxon>Intrasporangiaceae</taxon>
        <taxon>Nostocoides</taxon>
    </lineage>
</organism>